<evidence type="ECO:0000256" key="1">
    <source>
        <dbReference type="ARBA" id="ARBA00022500"/>
    </source>
</evidence>
<accession>A0ABS2SRL8</accession>
<sequence>MSATATISIGEWKLIQSTGQLRTCGLGSCVGVVLYDPLQKIAGMVHIMLPDSSKARKGKVNPYRYADTALISLSNQLKAKGAGLLKAKVAGGAQMFRYAVKQEFMQIGERNVEAVKLVLKQLGIPIISECVGGSSGRTIEFQLETNDLIIRTVHQNEIII</sequence>
<dbReference type="GO" id="GO:0050568">
    <property type="term" value="F:protein-glutamine glutaminase activity"/>
    <property type="evidence" value="ECO:0007669"/>
    <property type="project" value="UniProtKB-EC"/>
</dbReference>
<evidence type="ECO:0000256" key="3">
    <source>
        <dbReference type="HAMAP-Rule" id="MF_01440"/>
    </source>
</evidence>
<comment type="function">
    <text evidence="3">Probably deamidates glutamine residues to glutamate on methyl-accepting chemotaxis receptors (MCPs), playing an important role in chemotaxis.</text>
</comment>
<dbReference type="InterPro" id="IPR011324">
    <property type="entry name" value="Cytotoxic_necrot_fac-like_cat"/>
</dbReference>
<organism evidence="4 5">
    <name type="scientific">Shouchella xiaoxiensis</name>
    <dbReference type="NCBI Taxonomy" id="766895"/>
    <lineage>
        <taxon>Bacteria</taxon>
        <taxon>Bacillati</taxon>
        <taxon>Bacillota</taxon>
        <taxon>Bacilli</taxon>
        <taxon>Bacillales</taxon>
        <taxon>Bacillaceae</taxon>
        <taxon>Shouchella</taxon>
    </lineage>
</organism>
<evidence type="ECO:0000313" key="5">
    <source>
        <dbReference type="Proteomes" id="UP001179280"/>
    </source>
</evidence>
<dbReference type="Gene3D" id="3.30.1330.200">
    <property type="match status" value="1"/>
</dbReference>
<comment type="similarity">
    <text evidence="3">Belongs to the CheD family.</text>
</comment>
<comment type="catalytic activity">
    <reaction evidence="3">
        <text>L-glutaminyl-[protein] + H2O = L-glutamyl-[protein] + NH4(+)</text>
        <dbReference type="Rhea" id="RHEA:16441"/>
        <dbReference type="Rhea" id="RHEA-COMP:10207"/>
        <dbReference type="Rhea" id="RHEA-COMP:10208"/>
        <dbReference type="ChEBI" id="CHEBI:15377"/>
        <dbReference type="ChEBI" id="CHEBI:28938"/>
        <dbReference type="ChEBI" id="CHEBI:29973"/>
        <dbReference type="ChEBI" id="CHEBI:30011"/>
        <dbReference type="EC" id="3.5.1.44"/>
    </reaction>
</comment>
<gene>
    <name evidence="3" type="primary">cheD</name>
    <name evidence="4" type="ORF">JOC54_000902</name>
</gene>
<dbReference type="SUPFAM" id="SSF64438">
    <property type="entry name" value="CNF1/YfiH-like putative cysteine hydrolases"/>
    <property type="match status" value="1"/>
</dbReference>
<dbReference type="PANTHER" id="PTHR35147:SF1">
    <property type="entry name" value="CHEMORECEPTOR GLUTAMINE DEAMIDASE CHED-RELATED"/>
    <property type="match status" value="1"/>
</dbReference>
<dbReference type="PANTHER" id="PTHR35147">
    <property type="entry name" value="CHEMORECEPTOR GLUTAMINE DEAMIDASE CHED-RELATED"/>
    <property type="match status" value="1"/>
</dbReference>
<name>A0ABS2SRL8_9BACI</name>
<proteinExistence type="inferred from homology"/>
<dbReference type="RefSeq" id="WP_035419214.1">
    <property type="nucleotide sequence ID" value="NZ_JAFBCV010000002.1"/>
</dbReference>
<dbReference type="Proteomes" id="UP001179280">
    <property type="component" value="Unassembled WGS sequence"/>
</dbReference>
<dbReference type="HAMAP" id="MF_01440">
    <property type="entry name" value="CheD"/>
    <property type="match status" value="1"/>
</dbReference>
<evidence type="ECO:0000256" key="2">
    <source>
        <dbReference type="ARBA" id="ARBA00022801"/>
    </source>
</evidence>
<keyword evidence="5" id="KW-1185">Reference proteome</keyword>
<dbReference type="InterPro" id="IPR005659">
    <property type="entry name" value="Chemorcpt_Glu_NH3ase_CheD"/>
</dbReference>
<protein>
    <recommendedName>
        <fullName evidence="3">Probable chemoreceptor glutamine deamidase CheD</fullName>
        <ecNumber evidence="3">3.5.1.44</ecNumber>
    </recommendedName>
</protein>
<keyword evidence="1 3" id="KW-0145">Chemotaxis</keyword>
<dbReference type="CDD" id="cd16352">
    <property type="entry name" value="CheD"/>
    <property type="match status" value="1"/>
</dbReference>
<comment type="caution">
    <text evidence="4">The sequence shown here is derived from an EMBL/GenBank/DDBJ whole genome shotgun (WGS) entry which is preliminary data.</text>
</comment>
<dbReference type="Pfam" id="PF03975">
    <property type="entry name" value="CheD"/>
    <property type="match status" value="1"/>
</dbReference>
<dbReference type="EMBL" id="JAFBCV010000002">
    <property type="protein sequence ID" value="MBM7837671.1"/>
    <property type="molecule type" value="Genomic_DNA"/>
</dbReference>
<evidence type="ECO:0000313" key="4">
    <source>
        <dbReference type="EMBL" id="MBM7837671.1"/>
    </source>
</evidence>
<reference evidence="4" key="1">
    <citation type="submission" date="2021-01" db="EMBL/GenBank/DDBJ databases">
        <title>Genomic Encyclopedia of Type Strains, Phase IV (KMG-IV): sequencing the most valuable type-strain genomes for metagenomic binning, comparative biology and taxonomic classification.</title>
        <authorList>
            <person name="Goeker M."/>
        </authorList>
    </citation>
    <scope>NUCLEOTIDE SEQUENCE</scope>
    <source>
        <strain evidence="4">DSM 21943</strain>
    </source>
</reference>
<keyword evidence="2 3" id="KW-0378">Hydrolase</keyword>
<dbReference type="InterPro" id="IPR038592">
    <property type="entry name" value="CheD-like_sf"/>
</dbReference>
<dbReference type="EC" id="3.5.1.44" evidence="3"/>